<dbReference type="Pfam" id="PF12084">
    <property type="entry name" value="DUF3561"/>
    <property type="match status" value="1"/>
</dbReference>
<keyword evidence="1" id="KW-0812">Transmembrane</keyword>
<feature type="transmembrane region" description="Helical" evidence="1">
    <location>
        <begin position="53"/>
        <end position="79"/>
    </location>
</feature>
<evidence type="ECO:0000256" key="1">
    <source>
        <dbReference type="SAM" id="Phobius"/>
    </source>
</evidence>
<accession>A0ABX7URU7</accession>
<dbReference type="NCBIfam" id="NF008001">
    <property type="entry name" value="PRK10726.1"/>
    <property type="match status" value="1"/>
</dbReference>
<feature type="transmembrane region" description="Helical" evidence="1">
    <location>
        <begin position="25"/>
        <end position="46"/>
    </location>
</feature>
<sequence length="109" mass="11947">MQNVTQLGVAKTDTMRDEDDGFSSLFLGAGVGFSFYCLAFNIPFLVYGANTAFFLMLYTWPFFLALMPLSVVIGVGFSVVLNGNVWYTLSATGLSVICLFWLVFSLLVG</sequence>
<protein>
    <submittedName>
        <fullName evidence="2">DUF3561 family protein</fullName>
    </submittedName>
</protein>
<proteinExistence type="predicted"/>
<dbReference type="EMBL" id="CP050854">
    <property type="protein sequence ID" value="QTF07292.1"/>
    <property type="molecule type" value="Genomic_DNA"/>
</dbReference>
<evidence type="ECO:0000313" key="3">
    <source>
        <dbReference type="Proteomes" id="UP000671960"/>
    </source>
</evidence>
<gene>
    <name evidence="2" type="ORF">HC231_04610</name>
</gene>
<keyword evidence="3" id="KW-1185">Reference proteome</keyword>
<dbReference type="RefSeq" id="WP_208229933.1">
    <property type="nucleotide sequence ID" value="NZ_CP050854.1"/>
</dbReference>
<dbReference type="Proteomes" id="UP000671960">
    <property type="component" value="Chromosome"/>
</dbReference>
<keyword evidence="1" id="KW-1133">Transmembrane helix</keyword>
<reference evidence="2 3" key="1">
    <citation type="submission" date="2020-03" db="EMBL/GenBank/DDBJ databases">
        <authorList>
            <person name="Bakhshi Ganjeh M."/>
        </authorList>
    </citation>
    <scope>NUCLEOTIDE SEQUENCE [LARGE SCALE GENOMIC DNA]</scope>
    <source>
        <strain evidence="3">Iran 50</strain>
    </source>
</reference>
<name>A0ABX7URU7_9GAMM</name>
<organism evidence="2 3">
    <name type="scientific">Brenneria izadpanahii</name>
    <dbReference type="NCBI Taxonomy" id="2722756"/>
    <lineage>
        <taxon>Bacteria</taxon>
        <taxon>Pseudomonadati</taxon>
        <taxon>Pseudomonadota</taxon>
        <taxon>Gammaproteobacteria</taxon>
        <taxon>Enterobacterales</taxon>
        <taxon>Pectobacteriaceae</taxon>
        <taxon>Brenneria</taxon>
    </lineage>
</organism>
<keyword evidence="1" id="KW-0472">Membrane</keyword>
<dbReference type="InterPro" id="IPR022721">
    <property type="entry name" value="DUF3561"/>
</dbReference>
<feature type="transmembrane region" description="Helical" evidence="1">
    <location>
        <begin position="85"/>
        <end position="108"/>
    </location>
</feature>
<evidence type="ECO:0000313" key="2">
    <source>
        <dbReference type="EMBL" id="QTF07292.1"/>
    </source>
</evidence>